<name>A0A2G5SID1_9PELO</name>
<evidence type="ECO:0000259" key="1">
    <source>
        <dbReference type="PROSITE" id="PS50181"/>
    </source>
</evidence>
<dbReference type="PANTHER" id="PTHR23015:SF4">
    <property type="entry name" value="DUF38 DOMAIN-CONTAINING PROTEIN-RELATED"/>
    <property type="match status" value="1"/>
</dbReference>
<dbReference type="InterPro" id="IPR040161">
    <property type="entry name" value="FB224"/>
</dbReference>
<dbReference type="CDD" id="cd22150">
    <property type="entry name" value="F-box_CeFBXA-like"/>
    <property type="match status" value="1"/>
</dbReference>
<dbReference type="Proteomes" id="UP000230233">
    <property type="component" value="Unassembled WGS sequence"/>
</dbReference>
<dbReference type="EMBL" id="PDUG01000007">
    <property type="protein sequence ID" value="PIC14875.1"/>
    <property type="molecule type" value="Genomic_DNA"/>
</dbReference>
<dbReference type="InterPro" id="IPR041426">
    <property type="entry name" value="Mos1_HTH"/>
</dbReference>
<dbReference type="GO" id="GO:0045087">
    <property type="term" value="P:innate immune response"/>
    <property type="evidence" value="ECO:0007669"/>
    <property type="project" value="TreeGrafter"/>
</dbReference>
<evidence type="ECO:0000313" key="2">
    <source>
        <dbReference type="EMBL" id="PIC14875.1"/>
    </source>
</evidence>
<dbReference type="Pfam" id="PF17906">
    <property type="entry name" value="HTH_48"/>
    <property type="match status" value="1"/>
</dbReference>
<dbReference type="Pfam" id="PF01827">
    <property type="entry name" value="FTH"/>
    <property type="match status" value="1"/>
</dbReference>
<protein>
    <recommendedName>
        <fullName evidence="1">F-box domain-containing protein</fullName>
    </recommendedName>
</protein>
<dbReference type="InterPro" id="IPR001810">
    <property type="entry name" value="F-box_dom"/>
</dbReference>
<gene>
    <name evidence="2" type="ORF">B9Z55_027036</name>
</gene>
<reference evidence="3" key="1">
    <citation type="submission" date="2017-10" db="EMBL/GenBank/DDBJ databases">
        <title>Rapid genome shrinkage in a self-fertile nematode reveals novel sperm competition proteins.</title>
        <authorList>
            <person name="Yin D."/>
            <person name="Schwarz E.M."/>
            <person name="Thomas C.G."/>
            <person name="Felde R.L."/>
            <person name="Korf I.F."/>
            <person name="Cutter A.D."/>
            <person name="Schartner C.M."/>
            <person name="Ralston E.J."/>
            <person name="Meyer B.J."/>
            <person name="Haag E.S."/>
        </authorList>
    </citation>
    <scope>NUCLEOTIDE SEQUENCE [LARGE SCALE GENOMIC DNA]</scope>
    <source>
        <strain evidence="3">JU1422</strain>
    </source>
</reference>
<accession>A0A2G5SID1</accession>
<sequence length="353" mass="41355">MDLTSGIIDGNHHYLKTCILYEVLQKKPIFDSYRDFCDTVGQDPMEYPDFEYWYYRFYHGNRDLDYDRSADPKPKTIMDIPAGSMTKIAEYLDPVERTFLRSMNRTIKAVVDSFPPVFEKIDISVSDTSTRWILNDKMFSCYKKVGGCTLHKPNCSVEKSERCHVKQSLEYLAPLMRIPNIQVSHFSLKLLYDMLDCVDLLSIPVNAKNIPYSQERYNYQTIFDTDQFKQAKSVTFKTFLASFNVEELMNFSHLKSFKCRVKADNAVEDVKRIRDIISTFEELESCELEFHGRWNSIPMREFAEALGEDIPIGPLVQQATITHLYRIAKTNDSLEFKITDERMLCRINVRKFR</sequence>
<dbReference type="PANTHER" id="PTHR23015">
    <property type="entry name" value="UNCHARACTERIZED C.ELEGANS PROTEIN"/>
    <property type="match status" value="1"/>
</dbReference>
<dbReference type="InterPro" id="IPR002900">
    <property type="entry name" value="DUF38/FTH_CAE_spp"/>
</dbReference>
<dbReference type="PROSITE" id="PS50181">
    <property type="entry name" value="FBOX"/>
    <property type="match status" value="1"/>
</dbReference>
<keyword evidence="3" id="KW-1185">Reference proteome</keyword>
<dbReference type="AlphaFoldDB" id="A0A2G5SID1"/>
<proteinExistence type="predicted"/>
<dbReference type="OrthoDB" id="3256413at2759"/>
<comment type="caution">
    <text evidence="2">The sequence shown here is derived from an EMBL/GenBank/DDBJ whole genome shotgun (WGS) entry which is preliminary data.</text>
</comment>
<evidence type="ECO:0000313" key="3">
    <source>
        <dbReference type="Proteomes" id="UP000230233"/>
    </source>
</evidence>
<feature type="domain" description="F-box" evidence="1">
    <location>
        <begin position="74"/>
        <end position="121"/>
    </location>
</feature>
<organism evidence="2 3">
    <name type="scientific">Caenorhabditis nigoni</name>
    <dbReference type="NCBI Taxonomy" id="1611254"/>
    <lineage>
        <taxon>Eukaryota</taxon>
        <taxon>Metazoa</taxon>
        <taxon>Ecdysozoa</taxon>
        <taxon>Nematoda</taxon>
        <taxon>Chromadorea</taxon>
        <taxon>Rhabditida</taxon>
        <taxon>Rhabditina</taxon>
        <taxon>Rhabditomorpha</taxon>
        <taxon>Rhabditoidea</taxon>
        <taxon>Rhabditidae</taxon>
        <taxon>Peloderinae</taxon>
        <taxon>Caenorhabditis</taxon>
    </lineage>
</organism>